<evidence type="ECO:0000313" key="1">
    <source>
        <dbReference type="EMBL" id="KAI5434827.1"/>
    </source>
</evidence>
<sequence>MFKCVVYHFGEFSREFANFTKLGYQGLETIWDVDPDYWSYFEILEDDKRTKRMQKIAVMTGECHLYVTHPVSQPNIIDEPIFSLGLDDEVVLDVGAEFGVNETDVGTIVVQDNTNVGAGFGVNETDVGTTMVQENINVGTHVGDEGKNCDIEDNMGDDGTNCEIKENVDDEEINCDIKENVGDQGTNCDIEENVGDEGTNCDIEENVGDEGINYDTEGLNCD</sequence>
<dbReference type="Proteomes" id="UP001058974">
    <property type="component" value="Chromosome 2"/>
</dbReference>
<dbReference type="Gramene" id="Psat02G0158800-T1">
    <property type="protein sequence ID" value="KAI5434827.1"/>
    <property type="gene ID" value="KIW84_021588"/>
</dbReference>
<protein>
    <submittedName>
        <fullName evidence="1">Uncharacterized protein</fullName>
    </submittedName>
</protein>
<evidence type="ECO:0000313" key="2">
    <source>
        <dbReference type="Proteomes" id="UP001058974"/>
    </source>
</evidence>
<proteinExistence type="predicted"/>
<organism evidence="1 2">
    <name type="scientific">Pisum sativum</name>
    <name type="common">Garden pea</name>
    <name type="synonym">Lathyrus oleraceus</name>
    <dbReference type="NCBI Taxonomy" id="3888"/>
    <lineage>
        <taxon>Eukaryota</taxon>
        <taxon>Viridiplantae</taxon>
        <taxon>Streptophyta</taxon>
        <taxon>Embryophyta</taxon>
        <taxon>Tracheophyta</taxon>
        <taxon>Spermatophyta</taxon>
        <taxon>Magnoliopsida</taxon>
        <taxon>eudicotyledons</taxon>
        <taxon>Gunneridae</taxon>
        <taxon>Pentapetalae</taxon>
        <taxon>rosids</taxon>
        <taxon>fabids</taxon>
        <taxon>Fabales</taxon>
        <taxon>Fabaceae</taxon>
        <taxon>Papilionoideae</taxon>
        <taxon>50 kb inversion clade</taxon>
        <taxon>NPAAA clade</taxon>
        <taxon>Hologalegina</taxon>
        <taxon>IRL clade</taxon>
        <taxon>Fabeae</taxon>
        <taxon>Lathyrus</taxon>
    </lineage>
</organism>
<gene>
    <name evidence="1" type="ORF">KIW84_021588</name>
</gene>
<accession>A0A9D5B473</accession>
<comment type="caution">
    <text evidence="1">The sequence shown here is derived from an EMBL/GenBank/DDBJ whole genome shotgun (WGS) entry which is preliminary data.</text>
</comment>
<reference evidence="1 2" key="1">
    <citation type="journal article" date="2022" name="Nat. Genet.">
        <title>Improved pea reference genome and pan-genome highlight genomic features and evolutionary characteristics.</title>
        <authorList>
            <person name="Yang T."/>
            <person name="Liu R."/>
            <person name="Luo Y."/>
            <person name="Hu S."/>
            <person name="Wang D."/>
            <person name="Wang C."/>
            <person name="Pandey M.K."/>
            <person name="Ge S."/>
            <person name="Xu Q."/>
            <person name="Li N."/>
            <person name="Li G."/>
            <person name="Huang Y."/>
            <person name="Saxena R.K."/>
            <person name="Ji Y."/>
            <person name="Li M."/>
            <person name="Yan X."/>
            <person name="He Y."/>
            <person name="Liu Y."/>
            <person name="Wang X."/>
            <person name="Xiang C."/>
            <person name="Varshney R.K."/>
            <person name="Ding H."/>
            <person name="Gao S."/>
            <person name="Zong X."/>
        </authorList>
    </citation>
    <scope>NUCLEOTIDE SEQUENCE [LARGE SCALE GENOMIC DNA]</scope>
    <source>
        <strain evidence="1 2">cv. Zhongwan 6</strain>
    </source>
</reference>
<name>A0A9D5B473_PEA</name>
<dbReference type="AlphaFoldDB" id="A0A9D5B473"/>
<dbReference type="EMBL" id="JAMSHJ010000002">
    <property type="protein sequence ID" value="KAI5434827.1"/>
    <property type="molecule type" value="Genomic_DNA"/>
</dbReference>
<dbReference type="Gramene" id="Psat2g049000.1">
    <property type="protein sequence ID" value="Psat2g049000.1.cds"/>
    <property type="gene ID" value="Psat2g049000"/>
</dbReference>
<keyword evidence="2" id="KW-1185">Reference proteome</keyword>